<evidence type="ECO:0000259" key="1">
    <source>
        <dbReference type="Pfam" id="PF04057"/>
    </source>
</evidence>
<feature type="non-terminal residue" evidence="2">
    <location>
        <position position="139"/>
    </location>
</feature>
<dbReference type="InterPro" id="IPR012340">
    <property type="entry name" value="NA-bd_OB-fold"/>
</dbReference>
<accession>A0A1B6J1B6</accession>
<proteinExistence type="predicted"/>
<reference evidence="2" key="1">
    <citation type="submission" date="2015-11" db="EMBL/GenBank/DDBJ databases">
        <title>De novo transcriptome assembly of four potential Pierce s Disease insect vectors from Arizona vineyards.</title>
        <authorList>
            <person name="Tassone E.E."/>
        </authorList>
    </citation>
    <scope>NUCLEOTIDE SEQUENCE</scope>
</reference>
<dbReference type="GO" id="GO:0006260">
    <property type="term" value="P:DNA replication"/>
    <property type="evidence" value="ECO:0007669"/>
    <property type="project" value="InterPro"/>
</dbReference>
<dbReference type="GO" id="GO:0003677">
    <property type="term" value="F:DNA binding"/>
    <property type="evidence" value="ECO:0007669"/>
    <property type="project" value="InterPro"/>
</dbReference>
<organism evidence="2">
    <name type="scientific">Homalodisca liturata</name>
    <dbReference type="NCBI Taxonomy" id="320908"/>
    <lineage>
        <taxon>Eukaryota</taxon>
        <taxon>Metazoa</taxon>
        <taxon>Ecdysozoa</taxon>
        <taxon>Arthropoda</taxon>
        <taxon>Hexapoda</taxon>
        <taxon>Insecta</taxon>
        <taxon>Pterygota</taxon>
        <taxon>Neoptera</taxon>
        <taxon>Paraneoptera</taxon>
        <taxon>Hemiptera</taxon>
        <taxon>Auchenorrhyncha</taxon>
        <taxon>Membracoidea</taxon>
        <taxon>Cicadellidae</taxon>
        <taxon>Cicadellinae</taxon>
        <taxon>Proconiini</taxon>
        <taxon>Homalodisca</taxon>
    </lineage>
</organism>
<dbReference type="SUPFAM" id="SSF50249">
    <property type="entry name" value="Nucleic acid-binding proteins"/>
    <property type="match status" value="1"/>
</dbReference>
<dbReference type="AlphaFoldDB" id="A0A1B6J1B6"/>
<name>A0A1B6J1B6_9HEMI</name>
<dbReference type="Gene3D" id="2.40.50.140">
    <property type="entry name" value="Nucleic acid-binding proteins"/>
    <property type="match status" value="1"/>
</dbReference>
<dbReference type="GO" id="GO:0005634">
    <property type="term" value="C:nucleus"/>
    <property type="evidence" value="ECO:0007669"/>
    <property type="project" value="InterPro"/>
</dbReference>
<dbReference type="InterPro" id="IPR007199">
    <property type="entry name" value="Rep_factor-A_N"/>
</dbReference>
<sequence>VKALYNSQKNNPLFKNPVLQITSLNKIATGDAEKHRYTANASDGTYYMKAVFSSSLSPLIDEEKIQRFHLLKLDQFTVRPKENNNYLYIQSVAECEPGAGMVGKPINIATGRLSMDPGAGGNQNQAPAEAPALAVTIKR</sequence>
<dbReference type="Pfam" id="PF04057">
    <property type="entry name" value="Rep-A_N"/>
    <property type="match status" value="1"/>
</dbReference>
<gene>
    <name evidence="2" type="ORF">g.56146</name>
</gene>
<dbReference type="EMBL" id="GECU01014754">
    <property type="protein sequence ID" value="JAS92952.1"/>
    <property type="molecule type" value="Transcribed_RNA"/>
</dbReference>
<evidence type="ECO:0000313" key="2">
    <source>
        <dbReference type="EMBL" id="JAS92952.1"/>
    </source>
</evidence>
<protein>
    <recommendedName>
        <fullName evidence="1">Replication factor-A protein 1 N-terminal domain-containing protein</fullName>
    </recommendedName>
</protein>
<feature type="domain" description="Replication factor-A protein 1 N-terminal" evidence="1">
    <location>
        <begin position="16"/>
        <end position="80"/>
    </location>
</feature>
<feature type="non-terminal residue" evidence="2">
    <location>
        <position position="1"/>
    </location>
</feature>